<accession>X0RXF0</accession>
<reference evidence="1" key="1">
    <citation type="journal article" date="2014" name="Front. Microbiol.">
        <title>High frequency of phylogenetically diverse reductive dehalogenase-homologous genes in deep subseafloor sedimentary metagenomes.</title>
        <authorList>
            <person name="Kawai M."/>
            <person name="Futagami T."/>
            <person name="Toyoda A."/>
            <person name="Takaki Y."/>
            <person name="Nishi S."/>
            <person name="Hori S."/>
            <person name="Arai W."/>
            <person name="Tsubouchi T."/>
            <person name="Morono Y."/>
            <person name="Uchiyama I."/>
            <person name="Ito T."/>
            <person name="Fujiyama A."/>
            <person name="Inagaki F."/>
            <person name="Takami H."/>
        </authorList>
    </citation>
    <scope>NUCLEOTIDE SEQUENCE</scope>
    <source>
        <strain evidence="1">Expedition CK06-06</strain>
    </source>
</reference>
<sequence length="32" mass="3691">MTLEQRLRDDLEGAMRKGDKVRRSAIRMVMAG</sequence>
<dbReference type="InterPro" id="IPR042184">
    <property type="entry name" value="YqeY/Aim41_N"/>
</dbReference>
<feature type="non-terminal residue" evidence="1">
    <location>
        <position position="32"/>
    </location>
</feature>
<protein>
    <recommendedName>
        <fullName evidence="2">GatB/YqeY domain-containing protein</fullName>
    </recommendedName>
</protein>
<gene>
    <name evidence="1" type="ORF">S01H1_16823</name>
</gene>
<comment type="caution">
    <text evidence="1">The sequence shown here is derived from an EMBL/GenBank/DDBJ whole genome shotgun (WGS) entry which is preliminary data.</text>
</comment>
<organism evidence="1">
    <name type="scientific">marine sediment metagenome</name>
    <dbReference type="NCBI Taxonomy" id="412755"/>
    <lineage>
        <taxon>unclassified sequences</taxon>
        <taxon>metagenomes</taxon>
        <taxon>ecological metagenomes</taxon>
    </lineage>
</organism>
<evidence type="ECO:0008006" key="2">
    <source>
        <dbReference type="Google" id="ProtNLM"/>
    </source>
</evidence>
<name>X0RXF0_9ZZZZ</name>
<dbReference type="AlphaFoldDB" id="X0RXF0"/>
<proteinExistence type="predicted"/>
<evidence type="ECO:0000313" key="1">
    <source>
        <dbReference type="EMBL" id="GAF67696.1"/>
    </source>
</evidence>
<dbReference type="Gene3D" id="1.10.1510.10">
    <property type="entry name" value="Uncharacterised protein YqeY/AIM41 PF09424, N-terminal domain"/>
    <property type="match status" value="1"/>
</dbReference>
<dbReference type="EMBL" id="BARS01008873">
    <property type="protein sequence ID" value="GAF67696.1"/>
    <property type="molecule type" value="Genomic_DNA"/>
</dbReference>